<name>A0ABR8CAF0_9CYAN</name>
<organism evidence="1 2">
    <name type="scientific">Phormidium tenue FACHB-1050</name>
    <dbReference type="NCBI Taxonomy" id="2692857"/>
    <lineage>
        <taxon>Bacteria</taxon>
        <taxon>Bacillati</taxon>
        <taxon>Cyanobacteriota</taxon>
        <taxon>Cyanophyceae</taxon>
        <taxon>Oscillatoriophycideae</taxon>
        <taxon>Oscillatoriales</taxon>
        <taxon>Oscillatoriaceae</taxon>
        <taxon>Phormidium</taxon>
    </lineage>
</organism>
<reference evidence="1 2" key="1">
    <citation type="journal article" date="2020" name="ISME J.">
        <title>Comparative genomics reveals insights into cyanobacterial evolution and habitat adaptation.</title>
        <authorList>
            <person name="Chen M.Y."/>
            <person name="Teng W.K."/>
            <person name="Zhao L."/>
            <person name="Hu C.X."/>
            <person name="Zhou Y.K."/>
            <person name="Han B.P."/>
            <person name="Song L.R."/>
            <person name="Shu W.S."/>
        </authorList>
    </citation>
    <scope>NUCLEOTIDE SEQUENCE [LARGE SCALE GENOMIC DNA]</scope>
    <source>
        <strain evidence="1 2">FACHB-1050</strain>
    </source>
</reference>
<accession>A0ABR8CAF0</accession>
<sequence>MRKAKLVLDLVIKAAIAKSHDISIQIKSELGQGSTFTIKILSVFCWNISSSFHNNPS</sequence>
<comment type="caution">
    <text evidence="1">The sequence shown here is derived from an EMBL/GenBank/DDBJ whole genome shotgun (WGS) entry which is preliminary data.</text>
</comment>
<evidence type="ECO:0000313" key="1">
    <source>
        <dbReference type="EMBL" id="MBD2316394.1"/>
    </source>
</evidence>
<dbReference type="EMBL" id="JACJQY010000006">
    <property type="protein sequence ID" value="MBD2316394.1"/>
    <property type="molecule type" value="Genomic_DNA"/>
</dbReference>
<keyword evidence="2" id="KW-1185">Reference proteome</keyword>
<dbReference type="Proteomes" id="UP000618445">
    <property type="component" value="Unassembled WGS sequence"/>
</dbReference>
<dbReference type="RefSeq" id="WP_190577175.1">
    <property type="nucleotide sequence ID" value="NZ_CAWPQU010000056.1"/>
</dbReference>
<protein>
    <submittedName>
        <fullName evidence="1">Uncharacterized protein</fullName>
    </submittedName>
</protein>
<proteinExistence type="predicted"/>
<evidence type="ECO:0000313" key="2">
    <source>
        <dbReference type="Proteomes" id="UP000618445"/>
    </source>
</evidence>
<gene>
    <name evidence="1" type="ORF">H6G05_05980</name>
</gene>